<comment type="similarity">
    <text evidence="1">Belongs to the AB hydrolase superfamily. AB hydrolase 2 family.</text>
</comment>
<evidence type="ECO:0000313" key="5">
    <source>
        <dbReference type="Proteomes" id="UP001302719"/>
    </source>
</evidence>
<dbReference type="RefSeq" id="WP_312646009.1">
    <property type="nucleotide sequence ID" value="NZ_CP116967.1"/>
</dbReference>
<dbReference type="SUPFAM" id="SSF53474">
    <property type="entry name" value="alpha/beta-Hydrolases"/>
    <property type="match status" value="1"/>
</dbReference>
<evidence type="ECO:0000259" key="3">
    <source>
        <dbReference type="Pfam" id="PF02230"/>
    </source>
</evidence>
<dbReference type="GO" id="GO:0016787">
    <property type="term" value="F:hydrolase activity"/>
    <property type="evidence" value="ECO:0007669"/>
    <property type="project" value="UniProtKB-KW"/>
</dbReference>
<dbReference type="PANTHER" id="PTHR10655">
    <property type="entry name" value="LYSOPHOSPHOLIPASE-RELATED"/>
    <property type="match status" value="1"/>
</dbReference>
<dbReference type="Pfam" id="PF02230">
    <property type="entry name" value="Abhydrolase_2"/>
    <property type="match status" value="1"/>
</dbReference>
<proteinExistence type="inferred from homology"/>
<accession>A0AA96JXQ2</accession>
<organism evidence="4 5">
    <name type="scientific">Candidatus Nitrospira allomarina</name>
    <dbReference type="NCBI Taxonomy" id="3020900"/>
    <lineage>
        <taxon>Bacteria</taxon>
        <taxon>Pseudomonadati</taxon>
        <taxon>Nitrospirota</taxon>
        <taxon>Nitrospiria</taxon>
        <taxon>Nitrospirales</taxon>
        <taxon>Nitrospiraceae</taxon>
        <taxon>Nitrospira</taxon>
    </lineage>
</organism>
<reference evidence="4 5" key="1">
    <citation type="submission" date="2023-01" db="EMBL/GenBank/DDBJ databases">
        <title>Cultivation and genomic characterization of new, ubiquitous marine nitrite-oxidizing bacteria from the Nitrospirales.</title>
        <authorList>
            <person name="Mueller A.J."/>
            <person name="Daebeler A."/>
            <person name="Herbold C.W."/>
            <person name="Kirkegaard R.H."/>
            <person name="Daims H."/>
        </authorList>
    </citation>
    <scope>NUCLEOTIDE SEQUENCE [LARGE SCALE GENOMIC DNA]</scope>
    <source>
        <strain evidence="4 5">VA</strain>
    </source>
</reference>
<protein>
    <recommendedName>
        <fullName evidence="3">Phospholipase/carboxylesterase/thioesterase domain-containing protein</fullName>
    </recommendedName>
</protein>
<dbReference type="Proteomes" id="UP001302719">
    <property type="component" value="Chromosome"/>
</dbReference>
<keyword evidence="5" id="KW-1185">Reference proteome</keyword>
<feature type="domain" description="Phospholipase/carboxylesterase/thioesterase" evidence="3">
    <location>
        <begin position="26"/>
        <end position="235"/>
    </location>
</feature>
<dbReference type="AlphaFoldDB" id="A0AA96JXQ2"/>
<evidence type="ECO:0000256" key="2">
    <source>
        <dbReference type="ARBA" id="ARBA00022801"/>
    </source>
</evidence>
<gene>
    <name evidence="4" type="ORF">PP769_05885</name>
</gene>
<evidence type="ECO:0000256" key="1">
    <source>
        <dbReference type="ARBA" id="ARBA00006499"/>
    </source>
</evidence>
<evidence type="ECO:0000313" key="4">
    <source>
        <dbReference type="EMBL" id="WNM59296.1"/>
    </source>
</evidence>
<dbReference type="PANTHER" id="PTHR10655:SF17">
    <property type="entry name" value="LYSOPHOSPHOLIPASE-LIKE PROTEIN 1"/>
    <property type="match status" value="1"/>
</dbReference>
<dbReference type="KEGG" id="nall:PP769_05885"/>
<dbReference type="InterPro" id="IPR029058">
    <property type="entry name" value="AB_hydrolase_fold"/>
</dbReference>
<name>A0AA96JXQ2_9BACT</name>
<dbReference type="Gene3D" id="3.40.50.1820">
    <property type="entry name" value="alpha/beta hydrolase"/>
    <property type="match status" value="1"/>
</dbReference>
<dbReference type="InterPro" id="IPR003140">
    <property type="entry name" value="PLipase/COase/thioEstase"/>
</dbReference>
<dbReference type="EMBL" id="CP116967">
    <property type="protein sequence ID" value="WNM59296.1"/>
    <property type="molecule type" value="Genomic_DNA"/>
</dbReference>
<dbReference type="InterPro" id="IPR050565">
    <property type="entry name" value="LYPA1-2/EST-like"/>
</dbReference>
<keyword evidence="2" id="KW-0378">Hydrolase</keyword>
<sequence length="241" mass="26482">MRHEHWAGLDVCITGGMDRHGSGEGPLVVLLHGFGAPGDDLVALWRYLNVPDDVRFLFPAAPLQLNMGFGDARAWWMLDMERLTQARAQGQWETLSQEIPRGLPPARTQMQDVLSLATETLSVPSPSLILGGFSQGAMLATDLVLHTDIPFAGLVLLSGTLIAKQEWLTRLPNRQGLPVFQSHGTDDPILSFSMAQQLREHIQMAGLPVSWVEFRGGHEIPIQVLQGLGAFLQSHLYPSPI</sequence>